<keyword evidence="1" id="KW-0472">Membrane</keyword>
<name>A0ABU5CQ54_9BACI</name>
<dbReference type="RefSeq" id="WP_320378393.1">
    <property type="nucleotide sequence ID" value="NZ_JAWDIQ010000001.1"/>
</dbReference>
<feature type="transmembrane region" description="Helical" evidence="1">
    <location>
        <begin position="16"/>
        <end position="33"/>
    </location>
</feature>
<sequence>MLFEIVSDFLLATSPFYFYISLFLSALAVLKFIHFDLHHYLHHNIYSKRAHTIDIHVLHFENQVEQVSEIRDWIAQKIKRIESPDDDTDGHPLPLNTLLTHFRGGILWKKDLYSHFLRNMASSRSFFLFSWRGVREI</sequence>
<keyword evidence="3" id="KW-1185">Reference proteome</keyword>
<gene>
    <name evidence="2" type="ORF">RWD45_01935</name>
</gene>
<reference evidence="2 3" key="1">
    <citation type="submission" date="2023-10" db="EMBL/GenBank/DDBJ databases">
        <title>Virgibacillus soli CC-YMP-6 genome.</title>
        <authorList>
            <person name="Miliotis G."/>
            <person name="Sengupta P."/>
            <person name="Hameed A."/>
            <person name="Chuvochina M."/>
            <person name="Mcdonagh F."/>
            <person name="Simpson A.C."/>
            <person name="Singh N.K."/>
            <person name="Rekha P.D."/>
            <person name="Raman K."/>
            <person name="Hugenholtz P."/>
            <person name="Venkateswaran K."/>
        </authorList>
    </citation>
    <scope>NUCLEOTIDE SEQUENCE [LARGE SCALE GENOMIC DNA]</scope>
    <source>
        <strain evidence="2 3">CC-YMP-6</strain>
    </source>
</reference>
<evidence type="ECO:0000313" key="3">
    <source>
        <dbReference type="Proteomes" id="UP001275315"/>
    </source>
</evidence>
<protein>
    <submittedName>
        <fullName evidence="2">Uncharacterized protein</fullName>
    </submittedName>
</protein>
<proteinExistence type="predicted"/>
<organism evidence="2 3">
    <name type="scientific">Paracerasibacillus soli</name>
    <dbReference type="NCBI Taxonomy" id="480284"/>
    <lineage>
        <taxon>Bacteria</taxon>
        <taxon>Bacillati</taxon>
        <taxon>Bacillota</taxon>
        <taxon>Bacilli</taxon>
        <taxon>Bacillales</taxon>
        <taxon>Bacillaceae</taxon>
        <taxon>Paracerasibacillus</taxon>
    </lineage>
</organism>
<comment type="caution">
    <text evidence="2">The sequence shown here is derived from an EMBL/GenBank/DDBJ whole genome shotgun (WGS) entry which is preliminary data.</text>
</comment>
<accession>A0ABU5CQ54</accession>
<evidence type="ECO:0000256" key="1">
    <source>
        <dbReference type="SAM" id="Phobius"/>
    </source>
</evidence>
<dbReference type="EMBL" id="JAWDIQ010000001">
    <property type="protein sequence ID" value="MDY0407590.1"/>
    <property type="molecule type" value="Genomic_DNA"/>
</dbReference>
<keyword evidence="1" id="KW-0812">Transmembrane</keyword>
<keyword evidence="1" id="KW-1133">Transmembrane helix</keyword>
<dbReference type="Proteomes" id="UP001275315">
    <property type="component" value="Unassembled WGS sequence"/>
</dbReference>
<evidence type="ECO:0000313" key="2">
    <source>
        <dbReference type="EMBL" id="MDY0407590.1"/>
    </source>
</evidence>